<dbReference type="OrthoDB" id="9778870at2"/>
<dbReference type="InterPro" id="IPR003439">
    <property type="entry name" value="ABC_transporter-like_ATP-bd"/>
</dbReference>
<dbReference type="AlphaFoldDB" id="A0A318SA36"/>
<dbReference type="Pfam" id="PF14524">
    <property type="entry name" value="Wzt_C"/>
    <property type="match status" value="1"/>
</dbReference>
<evidence type="ECO:0000259" key="5">
    <source>
        <dbReference type="PROSITE" id="PS50893"/>
    </source>
</evidence>
<comment type="similarity">
    <text evidence="1">Belongs to the ABC transporter superfamily.</text>
</comment>
<dbReference type="PROSITE" id="PS00211">
    <property type="entry name" value="ABC_TRANSPORTER_1"/>
    <property type="match status" value="1"/>
</dbReference>
<reference evidence="6 7" key="1">
    <citation type="submission" date="2018-06" db="EMBL/GenBank/DDBJ databases">
        <title>Genomic Encyclopedia of Type Strains, Phase IV (KMG-IV): sequencing the most valuable type-strain genomes for metagenomic binning, comparative biology and taxonomic classification.</title>
        <authorList>
            <person name="Goeker M."/>
        </authorList>
    </citation>
    <scope>NUCLEOTIDE SEQUENCE [LARGE SCALE GENOMIC DNA]</scope>
    <source>
        <strain evidence="6 7">DSM 18048</strain>
    </source>
</reference>
<keyword evidence="7" id="KW-1185">Reference proteome</keyword>
<name>A0A318SA36_9DEIO</name>
<organism evidence="6 7">
    <name type="scientific">Deinococcus yavapaiensis KR-236</name>
    <dbReference type="NCBI Taxonomy" id="694435"/>
    <lineage>
        <taxon>Bacteria</taxon>
        <taxon>Thermotogati</taxon>
        <taxon>Deinococcota</taxon>
        <taxon>Deinococci</taxon>
        <taxon>Deinococcales</taxon>
        <taxon>Deinococcaceae</taxon>
        <taxon>Deinococcus</taxon>
    </lineage>
</organism>
<dbReference type="InterPro" id="IPR050683">
    <property type="entry name" value="Bact_Polysacc_Export_ATP-bd"/>
</dbReference>
<dbReference type="CDD" id="cd10147">
    <property type="entry name" value="Wzt_C-like"/>
    <property type="match status" value="1"/>
</dbReference>
<dbReference type="PANTHER" id="PTHR46743">
    <property type="entry name" value="TEICHOIC ACIDS EXPORT ATP-BINDING PROTEIN TAGH"/>
    <property type="match status" value="1"/>
</dbReference>
<dbReference type="InterPro" id="IPR003593">
    <property type="entry name" value="AAA+_ATPase"/>
</dbReference>
<evidence type="ECO:0000256" key="1">
    <source>
        <dbReference type="ARBA" id="ARBA00005417"/>
    </source>
</evidence>
<keyword evidence="2" id="KW-0813">Transport</keyword>
<dbReference type="Gene3D" id="2.70.50.60">
    <property type="entry name" value="abc- transporter (atp binding component) like domain"/>
    <property type="match status" value="1"/>
</dbReference>
<protein>
    <submittedName>
        <fullName evidence="6">Lipopolysaccharide transport system ATP-binding protein</fullName>
    </submittedName>
</protein>
<keyword evidence="4 6" id="KW-0067">ATP-binding</keyword>
<evidence type="ECO:0000256" key="2">
    <source>
        <dbReference type="ARBA" id="ARBA00022448"/>
    </source>
</evidence>
<dbReference type="Gene3D" id="3.40.50.300">
    <property type="entry name" value="P-loop containing nucleotide triphosphate hydrolases"/>
    <property type="match status" value="1"/>
</dbReference>
<dbReference type="InterPro" id="IPR027417">
    <property type="entry name" value="P-loop_NTPase"/>
</dbReference>
<dbReference type="GO" id="GO:0140359">
    <property type="term" value="F:ABC-type transporter activity"/>
    <property type="evidence" value="ECO:0007669"/>
    <property type="project" value="InterPro"/>
</dbReference>
<proteinExistence type="inferred from homology"/>
<dbReference type="CDD" id="cd03220">
    <property type="entry name" value="ABC_KpsT_Wzt"/>
    <property type="match status" value="1"/>
</dbReference>
<comment type="caution">
    <text evidence="6">The sequence shown here is derived from an EMBL/GenBank/DDBJ whole genome shotgun (WGS) entry which is preliminary data.</text>
</comment>
<sequence>MRGQIVLEHVGKKFRRYPPDRPRTLKDSFLRGWRGLSPREEFWGLRDVSFEVAPGRMLGLVGHNGAGKSTLLRLVGGVGRPDEGRIRVHGRLRALLDLGAGFSPDFTGRENVFLSGVISGLTRQEVRRRFDDIVAFAELEAFIDQPLRTYSSGMQMRLAFSVAVHTDPEVLLIDEVLAVGDLAFQRKCLERVASIKASGCTIVLVSHDENQVRELCDEVAWLSGGVLAWHGETNAVMDAYVAEMNDRTRRLTPSPAVQEAEQEHGSLRLGDNRLGTQEAQISRVRLFSSRGRPTGEITSGEGLRVEIEYDAPKLVPSPIFGVSVSREDGLVLYDVNTAATLGASVPDLHGRGRVTLTLDRVDLGSGQYFVDVGLFEREWAHAYDYHWHAYPLAVAAPTDGGLVRAPHRWNVETALEEAGTSRGPERG</sequence>
<dbReference type="InterPro" id="IPR017871">
    <property type="entry name" value="ABC_transporter-like_CS"/>
</dbReference>
<dbReference type="GO" id="GO:0016887">
    <property type="term" value="F:ATP hydrolysis activity"/>
    <property type="evidence" value="ECO:0007669"/>
    <property type="project" value="InterPro"/>
</dbReference>
<gene>
    <name evidence="6" type="ORF">DES52_102102</name>
</gene>
<dbReference type="RefSeq" id="WP_110885296.1">
    <property type="nucleotide sequence ID" value="NZ_QJSX01000002.1"/>
</dbReference>
<accession>A0A318SA36</accession>
<feature type="domain" description="ABC transporter" evidence="5">
    <location>
        <begin position="23"/>
        <end position="249"/>
    </location>
</feature>
<keyword evidence="3" id="KW-0547">Nucleotide-binding</keyword>
<dbReference type="SMART" id="SM00382">
    <property type="entry name" value="AAA"/>
    <property type="match status" value="1"/>
</dbReference>
<dbReference type="InterPro" id="IPR015860">
    <property type="entry name" value="ABC_transpr_TagH-like"/>
</dbReference>
<evidence type="ECO:0000313" key="6">
    <source>
        <dbReference type="EMBL" id="PYE55739.1"/>
    </source>
</evidence>
<evidence type="ECO:0000256" key="4">
    <source>
        <dbReference type="ARBA" id="ARBA00022840"/>
    </source>
</evidence>
<dbReference type="Proteomes" id="UP000248326">
    <property type="component" value="Unassembled WGS sequence"/>
</dbReference>
<dbReference type="SUPFAM" id="SSF52540">
    <property type="entry name" value="P-loop containing nucleoside triphosphate hydrolases"/>
    <property type="match status" value="1"/>
</dbReference>
<dbReference type="GO" id="GO:0005524">
    <property type="term" value="F:ATP binding"/>
    <property type="evidence" value="ECO:0007669"/>
    <property type="project" value="UniProtKB-KW"/>
</dbReference>
<dbReference type="InterPro" id="IPR029439">
    <property type="entry name" value="Wzt_C"/>
</dbReference>
<dbReference type="EMBL" id="QJSX01000002">
    <property type="protein sequence ID" value="PYE55739.1"/>
    <property type="molecule type" value="Genomic_DNA"/>
</dbReference>
<dbReference type="Pfam" id="PF00005">
    <property type="entry name" value="ABC_tran"/>
    <property type="match status" value="1"/>
</dbReference>
<dbReference type="PANTHER" id="PTHR46743:SF2">
    <property type="entry name" value="TEICHOIC ACIDS EXPORT ATP-BINDING PROTEIN TAGH"/>
    <property type="match status" value="1"/>
</dbReference>
<evidence type="ECO:0000256" key="3">
    <source>
        <dbReference type="ARBA" id="ARBA00022741"/>
    </source>
</evidence>
<dbReference type="GO" id="GO:0016020">
    <property type="term" value="C:membrane"/>
    <property type="evidence" value="ECO:0007669"/>
    <property type="project" value="InterPro"/>
</dbReference>
<dbReference type="PROSITE" id="PS50893">
    <property type="entry name" value="ABC_TRANSPORTER_2"/>
    <property type="match status" value="1"/>
</dbReference>
<evidence type="ECO:0000313" key="7">
    <source>
        <dbReference type="Proteomes" id="UP000248326"/>
    </source>
</evidence>